<dbReference type="Gene3D" id="2.40.40.10">
    <property type="entry name" value="RlpA-like domain"/>
    <property type="match status" value="1"/>
</dbReference>
<evidence type="ECO:0000256" key="2">
    <source>
        <dbReference type="ARBA" id="ARBA00012587"/>
    </source>
</evidence>
<dbReference type="STRING" id="582515.KR51_00029890"/>
<dbReference type="GO" id="GO:0008933">
    <property type="term" value="F:peptidoglycan lytic transglycosylase activity"/>
    <property type="evidence" value="ECO:0007669"/>
    <property type="project" value="TreeGrafter"/>
</dbReference>
<keyword evidence="6" id="KW-0732">Signal</keyword>
<evidence type="ECO:0000256" key="4">
    <source>
        <dbReference type="ARBA" id="ARBA00023316"/>
    </source>
</evidence>
<dbReference type="GO" id="GO:0071555">
    <property type="term" value="P:cell wall organization"/>
    <property type="evidence" value="ECO:0007669"/>
    <property type="project" value="UniProtKB-KW"/>
</dbReference>
<keyword evidence="8" id="KW-0378">Hydrolase</keyword>
<evidence type="ECO:0000256" key="5">
    <source>
        <dbReference type="ARBA" id="ARBA00030918"/>
    </source>
</evidence>
<keyword evidence="8" id="KW-0326">Glycosidase</keyword>
<dbReference type="EMBL" id="ASSJ01000076">
    <property type="protein sequence ID" value="ERN40448.1"/>
    <property type="molecule type" value="Genomic_DNA"/>
</dbReference>
<dbReference type="GO" id="GO:0019867">
    <property type="term" value="C:outer membrane"/>
    <property type="evidence" value="ECO:0007669"/>
    <property type="project" value="InterPro"/>
</dbReference>
<evidence type="ECO:0000256" key="6">
    <source>
        <dbReference type="SAM" id="SignalP"/>
    </source>
</evidence>
<proteinExistence type="predicted"/>
<accession>U5D720</accession>
<gene>
    <name evidence="8" type="ORF">KR51_00029890</name>
</gene>
<dbReference type="Gene3D" id="2.40.240.50">
    <property type="entry name" value="Barwin-like endoglucanases"/>
    <property type="match status" value="1"/>
</dbReference>
<dbReference type="SMART" id="SM00925">
    <property type="entry name" value="MltA"/>
    <property type="match status" value="1"/>
</dbReference>
<dbReference type="PANTHER" id="PTHR30124">
    <property type="entry name" value="MEMBRANE-BOUND LYTIC MUREIN TRANSGLYCOSYLASE A"/>
    <property type="match status" value="1"/>
</dbReference>
<evidence type="ECO:0000259" key="7">
    <source>
        <dbReference type="SMART" id="SM00925"/>
    </source>
</evidence>
<dbReference type="Pfam" id="PF03562">
    <property type="entry name" value="MltA"/>
    <property type="match status" value="1"/>
</dbReference>
<feature type="signal peptide" evidence="6">
    <location>
        <begin position="1"/>
        <end position="31"/>
    </location>
</feature>
<comment type="caution">
    <text evidence="8">The sequence shown here is derived from an EMBL/GenBank/DDBJ whole genome shotgun (WGS) entry which is preliminary data.</text>
</comment>
<dbReference type="InterPro" id="IPR005300">
    <property type="entry name" value="MltA_B"/>
</dbReference>
<dbReference type="GO" id="GO:0009254">
    <property type="term" value="P:peptidoglycan turnover"/>
    <property type="evidence" value="ECO:0007669"/>
    <property type="project" value="InterPro"/>
</dbReference>
<dbReference type="EC" id="4.2.2.n1" evidence="2"/>
<dbReference type="Pfam" id="PF06725">
    <property type="entry name" value="3D"/>
    <property type="match status" value="1"/>
</dbReference>
<dbReference type="InterPro" id="IPR036908">
    <property type="entry name" value="RlpA-like_sf"/>
</dbReference>
<dbReference type="Proteomes" id="UP000016960">
    <property type="component" value="Unassembled WGS sequence"/>
</dbReference>
<dbReference type="CDD" id="cd14668">
    <property type="entry name" value="mlta_B"/>
    <property type="match status" value="1"/>
</dbReference>
<organism evidence="8 9">
    <name type="scientific">Rubidibacter lacunae KORDI 51-2</name>
    <dbReference type="NCBI Taxonomy" id="582515"/>
    <lineage>
        <taxon>Bacteria</taxon>
        <taxon>Bacillati</taxon>
        <taxon>Cyanobacteriota</taxon>
        <taxon>Cyanophyceae</taxon>
        <taxon>Oscillatoriophycideae</taxon>
        <taxon>Chroococcales</taxon>
        <taxon>Aphanothecaceae</taxon>
        <taxon>Rubidibacter</taxon>
    </lineage>
</organism>
<dbReference type="OrthoDB" id="9783686at2"/>
<dbReference type="PANTHER" id="PTHR30124:SF0">
    <property type="entry name" value="MEMBRANE-BOUND LYTIC MUREIN TRANSGLYCOSYLASE A"/>
    <property type="match status" value="1"/>
</dbReference>
<dbReference type="InterPro" id="IPR026044">
    <property type="entry name" value="MltA"/>
</dbReference>
<dbReference type="InterPro" id="IPR010611">
    <property type="entry name" value="3D_dom"/>
</dbReference>
<dbReference type="CDD" id="cd14485">
    <property type="entry name" value="mltA_like_LT_A"/>
    <property type="match status" value="1"/>
</dbReference>
<evidence type="ECO:0000256" key="3">
    <source>
        <dbReference type="ARBA" id="ARBA00023239"/>
    </source>
</evidence>
<feature type="chain" id="PRO_5004658928" description="peptidoglycan lytic exotransglycosylase" evidence="6">
    <location>
        <begin position="32"/>
        <end position="389"/>
    </location>
</feature>
<dbReference type="AlphaFoldDB" id="U5D720"/>
<protein>
    <recommendedName>
        <fullName evidence="2">peptidoglycan lytic exotransglycosylase</fullName>
        <ecNumber evidence="2">4.2.2.n1</ecNumber>
    </recommendedName>
    <alternativeName>
        <fullName evidence="5">Murein hydrolase A</fullName>
    </alternativeName>
</protein>
<dbReference type="PATRIC" id="fig|582515.4.peg.3359"/>
<dbReference type="SUPFAM" id="SSF50685">
    <property type="entry name" value="Barwin-like endoglucanases"/>
    <property type="match status" value="1"/>
</dbReference>
<dbReference type="GO" id="GO:0004553">
    <property type="term" value="F:hydrolase activity, hydrolyzing O-glycosyl compounds"/>
    <property type="evidence" value="ECO:0007669"/>
    <property type="project" value="InterPro"/>
</dbReference>
<comment type="catalytic activity">
    <reaction evidence="1">
        <text>Exolytic cleavage of the (1-&gt;4)-beta-glycosidic linkage between N-acetylmuramic acid (MurNAc) and N-acetylglucosamine (GlcNAc) residues in peptidoglycan, from either the reducing or the non-reducing ends of the peptidoglycan chains, with concomitant formation of a 1,6-anhydrobond in the MurNAc residue.</text>
        <dbReference type="EC" id="4.2.2.n1"/>
    </reaction>
</comment>
<feature type="domain" description="Lytic transglycosylase MltA" evidence="7">
    <location>
        <begin position="146"/>
        <end position="286"/>
    </location>
</feature>
<reference evidence="8 9" key="1">
    <citation type="submission" date="2013-05" db="EMBL/GenBank/DDBJ databases">
        <title>Draft genome sequence of Rubidibacter lacunae KORDI 51-2.</title>
        <authorList>
            <person name="Choi D.H."/>
            <person name="Noh J.H."/>
            <person name="Kwon K.-K."/>
            <person name="Lee J.-H."/>
            <person name="Ryu J.-Y."/>
        </authorList>
    </citation>
    <scope>NUCLEOTIDE SEQUENCE [LARGE SCALE GENOMIC DNA]</scope>
    <source>
        <strain evidence="8 9">KORDI 51-2</strain>
    </source>
</reference>
<evidence type="ECO:0000313" key="9">
    <source>
        <dbReference type="Proteomes" id="UP000016960"/>
    </source>
</evidence>
<dbReference type="GO" id="GO:0009253">
    <property type="term" value="P:peptidoglycan catabolic process"/>
    <property type="evidence" value="ECO:0007669"/>
    <property type="project" value="TreeGrafter"/>
</dbReference>
<dbReference type="InParanoid" id="U5D720"/>
<evidence type="ECO:0000313" key="8">
    <source>
        <dbReference type="EMBL" id="ERN40448.1"/>
    </source>
</evidence>
<keyword evidence="4" id="KW-0961">Cell wall biogenesis/degradation</keyword>
<dbReference type="eggNOG" id="COG2821">
    <property type="taxonomic scope" value="Bacteria"/>
</dbReference>
<evidence type="ECO:0000256" key="1">
    <source>
        <dbReference type="ARBA" id="ARBA00001420"/>
    </source>
</evidence>
<sequence length="389" mass="42251">MTCRVHTATRAIAILLALAPMPIGATSSPLAAEPLPLQPVANQRLTDDLGRDDRIPSDRAALLLAIDRSLGYLDTPASVAAYQDYPVPGITRARVRRSLVRFRQLVQQTSSPEELQAAVRREFVFYRAAGSDGQGTVAFTGYYEPVFAASRTRTADYRYPLYRRPADFEQWQSPHPARADLEGRHGTGAGSPLAGSELAWLRDRLEAFLVHVQGSATLRFPDGSSTSITYHGKTDRPYASIGKELVADGHLTRDELSLPAVLAHFRSRPADLSRYLPRNESFVFFQEAPAASPLGTLSVPVTADRSIATDKSLMPPGALALIHTQIPDFDATGALMTPTVSRYVLDQDTGSAIRGAGRVDIFLGRGTAAGARAGEIDWTGELYYLIVSE</sequence>
<keyword evidence="3" id="KW-0456">Lyase</keyword>
<dbReference type="PIRSF" id="PIRSF019422">
    <property type="entry name" value="MltA"/>
    <property type="match status" value="1"/>
</dbReference>
<name>U5D720_9CHRO</name>
<keyword evidence="9" id="KW-1185">Reference proteome</keyword>